<evidence type="ECO:0000256" key="1">
    <source>
        <dbReference type="SAM" id="MobiDB-lite"/>
    </source>
</evidence>
<dbReference type="RefSeq" id="WP_139075733.1">
    <property type="nucleotide sequence ID" value="NZ_VDFU01000004.1"/>
</dbReference>
<evidence type="ECO:0000313" key="3">
    <source>
        <dbReference type="Proteomes" id="UP000305887"/>
    </source>
</evidence>
<dbReference type="EMBL" id="VDFU01000004">
    <property type="protein sequence ID" value="TNC51611.1"/>
    <property type="molecule type" value="Genomic_DNA"/>
</dbReference>
<accession>A0A5C4N1F0</accession>
<name>A0A5C4N1F0_9RHOB</name>
<feature type="region of interest" description="Disordered" evidence="1">
    <location>
        <begin position="766"/>
        <end position="801"/>
    </location>
</feature>
<dbReference type="Proteomes" id="UP000305887">
    <property type="component" value="Unassembled WGS sequence"/>
</dbReference>
<dbReference type="AlphaFoldDB" id="A0A5C4N1F0"/>
<organism evidence="2 3">
    <name type="scientific">Rubellimicrobium rubrum</name>
    <dbReference type="NCBI Taxonomy" id="2585369"/>
    <lineage>
        <taxon>Bacteria</taxon>
        <taxon>Pseudomonadati</taxon>
        <taxon>Pseudomonadota</taxon>
        <taxon>Alphaproteobacteria</taxon>
        <taxon>Rhodobacterales</taxon>
        <taxon>Roseobacteraceae</taxon>
        <taxon>Rubellimicrobium</taxon>
    </lineage>
</organism>
<sequence length="1190" mass="125802">MATAYRFLPWARRGLAAALPETTASSSLPQHPEVAVRMTVTGAGDAEAKVMLHGPGDVTGIEGGQILRTYPRPDVTDAEPNFLAAIDLDAPELPWLFTPRSVAGSGRLPPWIVLVVVERRTGVTVSSPRGAPLPQLRIESGAAAELPDLTDSWAWAHVQLVEGTGGANSAEAAAAALAAQPDRNVARLVCPRRLAPNRRWIAALVPAFDAGRVRGLGGVPAQNAPLADAWTAGTDAVTLPMFFHWEFQTGPEGDFEALAQRLKPMKALTTVGLMPMHVGEAAPPLRVPADQARILPMDGALRAPAQSDGRLDQVPDALRDGLKEVTRTLADAADGTLDGQTLEDASRQPVGPPIYASSHVQRWLVRDRETAQDADWFRELNLDPRARVAAGLGAECIRENQEDIVNAAWKQVGDVLSAEAALQRAALSELVSKSYFRRHIEPMSADRLLQVAAPVAARVPLAGASVKISVRASSLPDAVLEGGVRRAMAPAGRAVARAARRLGVTGPDLRSGLTIALAETRAEVDPTRFARPTLTGVAPEALSERNLEAMGLSIAVEAETLTQLTAAARDLAATPAVADAERLELRAEARTNGLLGQAHVEAARNLAAMTKTSLMASLDAGATLSASALSAAASATLLDGIVAGAATAMTENPAAGPGLGLVLEGPTLKQESGALAVEGAAVRVGVLDLDAGGTLVVRTRPGRPNEHLAVLDQSLSGQDLGAFLSRLPPNSVRRSDAKAPPTRSELPELRMGRALGGVARVLRSPSSGAVGSMGETVTRRGSGIDVRPDRGGPFRPGRGGLPNVVVIPEPQVTIPAGGAPAGSRPTVVTPPLLRDPSVMARFETALALQIDSTVLAMPSPVATPVRFDLGAATAALRAHVDPRIAQPLRRDARIGFGGRTLPELRPRPGAFAVDGWWASRALDRVMAYPTFPVAASDYLARYDRDRFCPGIDTVPPNSITLLETNPRFIAAFMAGLNHETNRELLWRGFPTDSRGTPFRRFWRRLDGKDDIPPIHGWRTGTLAEQTTDPKGNLVLLVRGDLLRRYPNTVVVALPALGPRQPDHSRVLKPVFEGQFEPDVSFFGFPLVDTQLAEGEGWFFGLMEPVTEPRFGLDETAGGPSGGGAATAGDTLAWPRTGVEPGGHLTGNHLPKLGLNVATAGAHDLAATLFQRPFTLYVHAKHLVAPLPTQR</sequence>
<keyword evidence="3" id="KW-1185">Reference proteome</keyword>
<proteinExistence type="predicted"/>
<reference evidence="2 3" key="1">
    <citation type="submission" date="2019-06" db="EMBL/GenBank/DDBJ databases">
        <title>YIM 131921 draft genome.</title>
        <authorList>
            <person name="Jiang L."/>
        </authorList>
    </citation>
    <scope>NUCLEOTIDE SEQUENCE [LARGE SCALE GENOMIC DNA]</scope>
    <source>
        <strain evidence="2 3">YIM 131921</strain>
    </source>
</reference>
<protein>
    <submittedName>
        <fullName evidence="2">Uncharacterized protein</fullName>
    </submittedName>
</protein>
<gene>
    <name evidence="2" type="ORF">FHG66_05485</name>
</gene>
<dbReference type="OrthoDB" id="9816502at2"/>
<comment type="caution">
    <text evidence="2">The sequence shown here is derived from an EMBL/GenBank/DDBJ whole genome shotgun (WGS) entry which is preliminary data.</text>
</comment>
<evidence type="ECO:0000313" key="2">
    <source>
        <dbReference type="EMBL" id="TNC51611.1"/>
    </source>
</evidence>